<dbReference type="HOGENOM" id="CLU_063084_3_1_1"/>
<dbReference type="STRING" id="1051891.A0A0C3QCA1"/>
<dbReference type="InterPro" id="IPR008427">
    <property type="entry name" value="Extracellular_membr_CFEM_dom"/>
</dbReference>
<keyword evidence="4" id="KW-1003">Cell membrane</keyword>
<evidence type="ECO:0000256" key="6">
    <source>
        <dbReference type="ARBA" id="ARBA00022617"/>
    </source>
</evidence>
<evidence type="ECO:0000256" key="9">
    <source>
        <dbReference type="ARBA" id="ARBA00023004"/>
    </source>
</evidence>
<keyword evidence="18" id="KW-1185">Reference proteome</keyword>
<evidence type="ECO:0000256" key="13">
    <source>
        <dbReference type="ARBA" id="ARBA00023288"/>
    </source>
</evidence>
<keyword evidence="6" id="KW-0349">Heme</keyword>
<keyword evidence="7" id="KW-0479">Metal-binding</keyword>
<evidence type="ECO:0000256" key="4">
    <source>
        <dbReference type="ARBA" id="ARBA00022475"/>
    </source>
</evidence>
<evidence type="ECO:0000256" key="8">
    <source>
        <dbReference type="ARBA" id="ARBA00022729"/>
    </source>
</evidence>
<keyword evidence="13" id="KW-0449">Lipoprotein</keyword>
<dbReference type="GO" id="GO:0046872">
    <property type="term" value="F:metal ion binding"/>
    <property type="evidence" value="ECO:0007669"/>
    <property type="project" value="UniProtKB-KW"/>
</dbReference>
<feature type="chain" id="PRO_5002168722" description="CFEM domain-containing protein" evidence="15">
    <location>
        <begin position="20"/>
        <end position="144"/>
    </location>
</feature>
<dbReference type="PANTHER" id="PTHR37928:SF2">
    <property type="entry name" value="GPI ANCHORED CFEM DOMAIN PROTEIN (AFU_ORTHOLOGUE AFUA_6G10580)"/>
    <property type="match status" value="1"/>
</dbReference>
<protein>
    <recommendedName>
        <fullName evidence="16">CFEM domain-containing protein</fullName>
    </recommendedName>
</protein>
<evidence type="ECO:0000256" key="7">
    <source>
        <dbReference type="ARBA" id="ARBA00022723"/>
    </source>
</evidence>
<evidence type="ECO:0000256" key="11">
    <source>
        <dbReference type="ARBA" id="ARBA00023157"/>
    </source>
</evidence>
<keyword evidence="12" id="KW-0325">Glycoprotein</keyword>
<evidence type="ECO:0000256" key="5">
    <source>
        <dbReference type="ARBA" id="ARBA00022525"/>
    </source>
</evidence>
<dbReference type="AlphaFoldDB" id="A0A0C3QCA1"/>
<evidence type="ECO:0000256" key="1">
    <source>
        <dbReference type="ARBA" id="ARBA00004609"/>
    </source>
</evidence>
<dbReference type="SMART" id="SM00747">
    <property type="entry name" value="CFEM"/>
    <property type="match status" value="1"/>
</dbReference>
<comment type="subcellular location">
    <subcellularLocation>
        <location evidence="1">Cell membrane</location>
        <topology evidence="1">Lipid-anchor</topology>
        <topology evidence="1">GPI-anchor</topology>
    </subcellularLocation>
    <subcellularLocation>
        <location evidence="2">Secreted</location>
    </subcellularLocation>
</comment>
<sequence length="144" mass="14539">MRFNAVFLVLATSLASVSALAVRGGPSDYPNCSLPCFTNADTGNCSATDVACLCTNNPYLRATTDCNQSSCSPEDLEATAVVAREICLSAGVNIMTNPNAQPTSTSASAAPTGPTSSNAAPTGSILDKSVLISGFAVAAAVLTW</sequence>
<dbReference type="PANTHER" id="PTHR37928">
    <property type="entry name" value="CFEM DOMAIN PROTEIN (AFU_ORTHOLOGUE AFUA_6G14090)"/>
    <property type="match status" value="1"/>
</dbReference>
<keyword evidence="10" id="KW-0472">Membrane</keyword>
<evidence type="ECO:0000313" key="18">
    <source>
        <dbReference type="Proteomes" id="UP000054248"/>
    </source>
</evidence>
<dbReference type="OrthoDB" id="3065412at2759"/>
<evidence type="ECO:0000313" key="17">
    <source>
        <dbReference type="EMBL" id="KIO22159.1"/>
    </source>
</evidence>
<accession>A0A0C3QCA1</accession>
<evidence type="ECO:0000256" key="15">
    <source>
        <dbReference type="SAM" id="SignalP"/>
    </source>
</evidence>
<feature type="domain" description="CFEM" evidence="16">
    <location>
        <begin position="4"/>
        <end position="117"/>
    </location>
</feature>
<evidence type="ECO:0000259" key="16">
    <source>
        <dbReference type="PROSITE" id="PS52012"/>
    </source>
</evidence>
<comment type="similarity">
    <text evidence="3">Belongs to the RBT5 family.</text>
</comment>
<keyword evidence="8 15" id="KW-0732">Signal</keyword>
<keyword evidence="5" id="KW-0964">Secreted</keyword>
<evidence type="ECO:0000256" key="10">
    <source>
        <dbReference type="ARBA" id="ARBA00023136"/>
    </source>
</evidence>
<dbReference type="InterPro" id="IPR051735">
    <property type="entry name" value="CFEM_domain"/>
</dbReference>
<keyword evidence="11" id="KW-1015">Disulfide bond</keyword>
<dbReference type="GO" id="GO:0005576">
    <property type="term" value="C:extracellular region"/>
    <property type="evidence" value="ECO:0007669"/>
    <property type="project" value="UniProtKB-SubCell"/>
</dbReference>
<feature type="signal peptide" evidence="15">
    <location>
        <begin position="1"/>
        <end position="19"/>
    </location>
</feature>
<dbReference type="Pfam" id="PF05730">
    <property type="entry name" value="CFEM"/>
    <property type="match status" value="1"/>
</dbReference>
<evidence type="ECO:0000256" key="2">
    <source>
        <dbReference type="ARBA" id="ARBA00004613"/>
    </source>
</evidence>
<keyword evidence="9" id="KW-0408">Iron</keyword>
<evidence type="ECO:0000256" key="12">
    <source>
        <dbReference type="ARBA" id="ARBA00023180"/>
    </source>
</evidence>
<feature type="region of interest" description="Disordered" evidence="14">
    <location>
        <begin position="100"/>
        <end position="120"/>
    </location>
</feature>
<dbReference type="PROSITE" id="PS52012">
    <property type="entry name" value="CFEM"/>
    <property type="match status" value="1"/>
</dbReference>
<dbReference type="GO" id="GO:0005886">
    <property type="term" value="C:plasma membrane"/>
    <property type="evidence" value="ECO:0007669"/>
    <property type="project" value="UniProtKB-SubCell"/>
</dbReference>
<reference evidence="17 18" key="1">
    <citation type="submission" date="2014-04" db="EMBL/GenBank/DDBJ databases">
        <authorList>
            <consortium name="DOE Joint Genome Institute"/>
            <person name="Kuo A."/>
            <person name="Girlanda M."/>
            <person name="Perotto S."/>
            <person name="Kohler A."/>
            <person name="Nagy L.G."/>
            <person name="Floudas D."/>
            <person name="Copeland A."/>
            <person name="Barry K.W."/>
            <person name="Cichocki N."/>
            <person name="Veneault-Fourrey C."/>
            <person name="LaButti K."/>
            <person name="Lindquist E.A."/>
            <person name="Lipzen A."/>
            <person name="Lundell T."/>
            <person name="Morin E."/>
            <person name="Murat C."/>
            <person name="Sun H."/>
            <person name="Tunlid A."/>
            <person name="Henrissat B."/>
            <person name="Grigoriev I.V."/>
            <person name="Hibbett D.S."/>
            <person name="Martin F."/>
            <person name="Nordberg H.P."/>
            <person name="Cantor M.N."/>
            <person name="Hua S.X."/>
        </authorList>
    </citation>
    <scope>NUCLEOTIDE SEQUENCE [LARGE SCALE GENOMIC DNA]</scope>
    <source>
        <strain evidence="17 18">MUT 4182</strain>
    </source>
</reference>
<reference evidence="18" key="2">
    <citation type="submission" date="2015-01" db="EMBL/GenBank/DDBJ databases">
        <title>Evolutionary Origins and Diversification of the Mycorrhizal Mutualists.</title>
        <authorList>
            <consortium name="DOE Joint Genome Institute"/>
            <consortium name="Mycorrhizal Genomics Consortium"/>
            <person name="Kohler A."/>
            <person name="Kuo A."/>
            <person name="Nagy L.G."/>
            <person name="Floudas D."/>
            <person name="Copeland A."/>
            <person name="Barry K.W."/>
            <person name="Cichocki N."/>
            <person name="Veneault-Fourrey C."/>
            <person name="LaButti K."/>
            <person name="Lindquist E.A."/>
            <person name="Lipzen A."/>
            <person name="Lundell T."/>
            <person name="Morin E."/>
            <person name="Murat C."/>
            <person name="Riley R."/>
            <person name="Ohm R."/>
            <person name="Sun H."/>
            <person name="Tunlid A."/>
            <person name="Henrissat B."/>
            <person name="Grigoriev I.V."/>
            <person name="Hibbett D.S."/>
            <person name="Martin F."/>
        </authorList>
    </citation>
    <scope>NUCLEOTIDE SEQUENCE [LARGE SCALE GENOMIC DNA]</scope>
    <source>
        <strain evidence="18">MUT 4182</strain>
    </source>
</reference>
<dbReference type="Proteomes" id="UP000054248">
    <property type="component" value="Unassembled WGS sequence"/>
</dbReference>
<evidence type="ECO:0000256" key="3">
    <source>
        <dbReference type="ARBA" id="ARBA00010031"/>
    </source>
</evidence>
<organism evidence="17 18">
    <name type="scientific">Tulasnella calospora MUT 4182</name>
    <dbReference type="NCBI Taxonomy" id="1051891"/>
    <lineage>
        <taxon>Eukaryota</taxon>
        <taxon>Fungi</taxon>
        <taxon>Dikarya</taxon>
        <taxon>Basidiomycota</taxon>
        <taxon>Agaricomycotina</taxon>
        <taxon>Agaricomycetes</taxon>
        <taxon>Cantharellales</taxon>
        <taxon>Tulasnellaceae</taxon>
        <taxon>Tulasnella</taxon>
    </lineage>
</organism>
<evidence type="ECO:0000256" key="14">
    <source>
        <dbReference type="SAM" id="MobiDB-lite"/>
    </source>
</evidence>
<gene>
    <name evidence="17" type="ORF">M407DRAFT_28307</name>
</gene>
<name>A0A0C3QCA1_9AGAM</name>
<proteinExistence type="inferred from homology"/>
<dbReference type="EMBL" id="KN823117">
    <property type="protein sequence ID" value="KIO22159.1"/>
    <property type="molecule type" value="Genomic_DNA"/>
</dbReference>